<proteinExistence type="predicted"/>
<accession>A0ABM1MJ34</accession>
<feature type="region of interest" description="Disordered" evidence="10">
    <location>
        <begin position="328"/>
        <end position="361"/>
    </location>
</feature>
<feature type="region of interest" description="Disordered" evidence="10">
    <location>
        <begin position="1"/>
        <end position="24"/>
    </location>
</feature>
<evidence type="ECO:0000259" key="11">
    <source>
        <dbReference type="PROSITE" id="PS50102"/>
    </source>
</evidence>
<dbReference type="InterPro" id="IPR021139">
    <property type="entry name" value="NYN"/>
</dbReference>
<reference evidence="14" key="1">
    <citation type="submission" date="2025-08" db="UniProtKB">
        <authorList>
            <consortium name="RefSeq"/>
        </authorList>
    </citation>
    <scope>IDENTIFICATION</scope>
    <source>
        <tissue evidence="14">Whole Larva</tissue>
    </source>
</reference>
<evidence type="ECO:0000256" key="9">
    <source>
        <dbReference type="PROSITE-ProRule" id="PRU00176"/>
    </source>
</evidence>
<evidence type="ECO:0000256" key="1">
    <source>
        <dbReference type="ARBA" id="ARBA00004275"/>
    </source>
</evidence>
<evidence type="ECO:0000256" key="7">
    <source>
        <dbReference type="ARBA" id="ARBA00023254"/>
    </source>
</evidence>
<comment type="subcellular location">
    <subcellularLocation>
        <location evidence="1">Peroxisome</location>
    </subcellularLocation>
</comment>
<feature type="compositionally biased region" description="Polar residues" evidence="10">
    <location>
        <begin position="347"/>
        <end position="361"/>
    </location>
</feature>
<feature type="domain" description="RRM" evidence="11">
    <location>
        <begin position="254"/>
        <end position="328"/>
    </location>
</feature>
<dbReference type="Pfam" id="PF19687">
    <property type="entry name" value="MARF1_LOTUS"/>
    <property type="match status" value="2"/>
</dbReference>
<dbReference type="Pfam" id="PF11608">
    <property type="entry name" value="RRM_MARF1"/>
    <property type="match status" value="1"/>
</dbReference>
<dbReference type="InterPro" id="IPR012677">
    <property type="entry name" value="Nucleotide-bd_a/b_plait_sf"/>
</dbReference>
<evidence type="ECO:0000313" key="14">
    <source>
        <dbReference type="RefSeq" id="XP_017774584.1"/>
    </source>
</evidence>
<keyword evidence="4 9" id="KW-0694">RNA-binding</keyword>
<evidence type="ECO:0000256" key="10">
    <source>
        <dbReference type="SAM" id="MobiDB-lite"/>
    </source>
</evidence>
<dbReference type="CDD" id="cd10910">
    <property type="entry name" value="PIN_limkain_b1_N_like"/>
    <property type="match status" value="1"/>
</dbReference>
<organism evidence="13 14">
    <name type="scientific">Nicrophorus vespilloides</name>
    <name type="common">Boreal carrion beetle</name>
    <dbReference type="NCBI Taxonomy" id="110193"/>
    <lineage>
        <taxon>Eukaryota</taxon>
        <taxon>Metazoa</taxon>
        <taxon>Ecdysozoa</taxon>
        <taxon>Arthropoda</taxon>
        <taxon>Hexapoda</taxon>
        <taxon>Insecta</taxon>
        <taxon>Pterygota</taxon>
        <taxon>Neoptera</taxon>
        <taxon>Endopterygota</taxon>
        <taxon>Coleoptera</taxon>
        <taxon>Polyphaga</taxon>
        <taxon>Staphyliniformia</taxon>
        <taxon>Silphidae</taxon>
        <taxon>Nicrophorinae</taxon>
        <taxon>Nicrophorus</taxon>
    </lineage>
</organism>
<evidence type="ECO:0000259" key="12">
    <source>
        <dbReference type="PROSITE" id="PS51644"/>
    </source>
</evidence>
<dbReference type="InterPro" id="IPR035979">
    <property type="entry name" value="RBD_domain_sf"/>
</dbReference>
<feature type="region of interest" description="Disordered" evidence="10">
    <location>
        <begin position="37"/>
        <end position="88"/>
    </location>
</feature>
<name>A0ABM1MJ34_NICVS</name>
<keyword evidence="13" id="KW-1185">Reference proteome</keyword>
<keyword evidence="3" id="KW-0677">Repeat</keyword>
<feature type="region of interest" description="Disordered" evidence="10">
    <location>
        <begin position="411"/>
        <end position="441"/>
    </location>
</feature>
<protein>
    <recommendedName>
        <fullName evidence="2">Meiosis regulator and mRNA stability factor 1</fullName>
    </recommendedName>
    <alternativeName>
        <fullName evidence="8">Limkain-b1</fullName>
    </alternativeName>
</protein>
<gene>
    <name evidence="14" type="primary">LOC108561247</name>
</gene>
<dbReference type="Pfam" id="PF12872">
    <property type="entry name" value="OST-HTH"/>
    <property type="match status" value="3"/>
</dbReference>
<feature type="compositionally biased region" description="Low complexity" evidence="10">
    <location>
        <begin position="50"/>
        <end position="63"/>
    </location>
</feature>
<feature type="compositionally biased region" description="Basic residues" evidence="10">
    <location>
        <begin position="77"/>
        <end position="88"/>
    </location>
</feature>
<dbReference type="RefSeq" id="XP_017774584.1">
    <property type="nucleotide sequence ID" value="XM_017919095.1"/>
</dbReference>
<dbReference type="Gene3D" id="3.30.420.610">
    <property type="entry name" value="LOTUS domain-like"/>
    <property type="match status" value="2"/>
</dbReference>
<dbReference type="Proteomes" id="UP000695000">
    <property type="component" value="Unplaced"/>
</dbReference>
<feature type="region of interest" description="Disordered" evidence="10">
    <location>
        <begin position="1255"/>
        <end position="1274"/>
    </location>
</feature>
<dbReference type="PROSITE" id="PS50102">
    <property type="entry name" value="RRM"/>
    <property type="match status" value="1"/>
</dbReference>
<evidence type="ECO:0000256" key="8">
    <source>
        <dbReference type="ARBA" id="ARBA00030116"/>
    </source>
</evidence>
<dbReference type="PANTHER" id="PTHR14379:SF3">
    <property type="entry name" value="MEIOSIS REGULATOR AND MRNA STABILITY FACTOR 1"/>
    <property type="match status" value="1"/>
</dbReference>
<feature type="domain" description="HTH OST-type" evidence="12">
    <location>
        <begin position="839"/>
        <end position="914"/>
    </location>
</feature>
<dbReference type="Pfam" id="PF01936">
    <property type="entry name" value="NYN"/>
    <property type="match status" value="1"/>
</dbReference>
<evidence type="ECO:0000256" key="4">
    <source>
        <dbReference type="ARBA" id="ARBA00022884"/>
    </source>
</evidence>
<dbReference type="GeneID" id="108561247"/>
<feature type="domain" description="HTH OST-type" evidence="12">
    <location>
        <begin position="923"/>
        <end position="997"/>
    </location>
</feature>
<dbReference type="SUPFAM" id="SSF54928">
    <property type="entry name" value="RNA-binding domain, RBD"/>
    <property type="match status" value="1"/>
</dbReference>
<keyword evidence="7" id="KW-0469">Meiosis</keyword>
<feature type="domain" description="HTH OST-type" evidence="12">
    <location>
        <begin position="761"/>
        <end position="837"/>
    </location>
</feature>
<dbReference type="InterPro" id="IPR045602">
    <property type="entry name" value="MARF1_LOTUS"/>
</dbReference>
<keyword evidence="5" id="KW-0896">Oogenesis</keyword>
<feature type="compositionally biased region" description="Polar residues" evidence="10">
    <location>
        <begin position="13"/>
        <end position="24"/>
    </location>
</feature>
<feature type="compositionally biased region" description="Pro residues" evidence="10">
    <location>
        <begin position="1259"/>
        <end position="1269"/>
    </location>
</feature>
<dbReference type="InterPro" id="IPR034189">
    <property type="entry name" value="MARF1_RRM1"/>
</dbReference>
<evidence type="ECO:0000256" key="3">
    <source>
        <dbReference type="ARBA" id="ARBA00022737"/>
    </source>
</evidence>
<evidence type="ECO:0000256" key="2">
    <source>
        <dbReference type="ARBA" id="ARBA00022152"/>
    </source>
</evidence>
<keyword evidence="5" id="KW-0221">Differentiation</keyword>
<keyword evidence="6" id="KW-0576">Peroxisome</keyword>
<sequence>MLSGFEWQRSESTDVSDCTASSQSNFRREFAKRSIELRRSKSAHNGIHATSWSTSTQTESSHSSFDDDDDAEESASRSRRKHRHHRNRCRSKRLPPIGVFWDIENCHVPKNKSASSIVQRIRDCFFEGHREAEFIVACDIRKENPQIIQDLNDAQVNMIHVLCTSKNAADEKLRQSLRRFAETHPPPATVILISGDINFAADLSDLRYRKKITVILIHNSNAADALILCANKTLPFSTITDNLPPLKNKVQESVDLLVSNLPKVYDKRLKIRLKLLSDNCGGRVTEVNNDEGTAILRFSSLDFALRAQRRLNGEDVYGRKIVVSNPADWRSHHSPRNFAGRNKANKGGNSSDNGQLGYNLPSQCYNGSQQNAFYNQPSSGSRELSWRSFGESNTFRTSRSCPPHHQIEQVWSQRGFNGGSRPRTPQEETGNPLRSHKNGAATASCDFNDHKAFYSSNNTFQPINSGQQQTIELVISNFDSSIKDLRNVLSNLIKEYAMVYSINITCQPDGSPIALVKVGSQQDAHNIISKLHHYKLGFKRLIIAYTQSNTLDPDQLKEMVITLLQEAPLNCMPLYRLLYLLEERFLTNVSVSEVNKLRDICRITDDNGERIISLTPEIRSSPPANLQRAHILYCSVHCPNGLNGIEDLGWDSEETDVTEIPHINMPLKVFANKLNTLLSSHMGTLPLLSFAVCYKHEFGETLPTDNKGVPLEHLVTCVSNVKLKYGGSNRNTKYIVRDIFVKSNEKDESFMTSLSPSITSNISLLSRELVDLLKTTERCQLQLNKYIPAYHHHFGRQLRVADYGYTKLSDLLHSQPISNVVQILGEGAKRIITLTHSTQMRRFTSDLLRVLKSLLSKQLTAQEFPAAYERVLNKSFNAIEYGLCCLDDLLDEVPENIIVITKKEDSISIAIPKREQTGEEIIRTKQFAEEVIKLLSYSPQCSMIFNKFVPAYHHHFGHQCKVSDYGFTKLIELFEAIPETVKVEELSDGERKVSLTLPKALNLRGHQIADLIKKSHLSYLPLEGLASSFQREYGFPLKAHYYECKDINELVSKLSDNVKITYSNAGPLLVPVENENQSTLTLRIWALLINPPHHMNLKTLIKLYNSRYQCNITMATLDQLNNVIINKSSNMESIFLSPQYSTAAKIYLMLYKEGGQVAYNYLENIYRKTYGVSLIQSEEDTFEKLLGDFSFLIVMRRTRKKTNIALNPKITDYGLLLPNTSNGGNNNNNHFARMDDGMSWPPPPAHDLVLDSNNRGITPPKPDTPPAPGKAPWNNWDTPTKFNSNMDFSISLPTARTPKLMGNSDSLISPTRNLLPANPHPMMPIMSPPAAYELPMPDKLLRKGIFSDDSTDSGVNNSQIVSENEMDISNNEQTGTKPKYTNLKPELLSYKM</sequence>
<dbReference type="Gene3D" id="3.30.70.330">
    <property type="match status" value="2"/>
</dbReference>
<evidence type="ECO:0000256" key="5">
    <source>
        <dbReference type="ARBA" id="ARBA00022943"/>
    </source>
</evidence>
<dbReference type="InterPro" id="IPR000504">
    <property type="entry name" value="RRM_dom"/>
</dbReference>
<dbReference type="PANTHER" id="PTHR14379">
    <property type="entry name" value="LIMKAIN B LKAP"/>
    <property type="match status" value="1"/>
</dbReference>
<evidence type="ECO:0000313" key="13">
    <source>
        <dbReference type="Proteomes" id="UP000695000"/>
    </source>
</evidence>
<evidence type="ECO:0000256" key="6">
    <source>
        <dbReference type="ARBA" id="ARBA00023140"/>
    </source>
</evidence>
<dbReference type="InterPro" id="IPR025605">
    <property type="entry name" value="OST-HTH/LOTUS_dom"/>
</dbReference>
<dbReference type="InterPro" id="IPR041966">
    <property type="entry name" value="LOTUS-like"/>
</dbReference>
<dbReference type="PROSITE" id="PS51644">
    <property type="entry name" value="HTH_OST"/>
    <property type="match status" value="3"/>
</dbReference>
<dbReference type="InterPro" id="IPR024768">
    <property type="entry name" value="Marf1"/>
</dbReference>